<dbReference type="STRING" id="336722.F9WX24"/>
<dbReference type="VEuPathDB" id="FungiDB:ZTRI_1.1807"/>
<dbReference type="GeneID" id="13398103"/>
<feature type="compositionally biased region" description="Acidic residues" evidence="1">
    <location>
        <begin position="465"/>
        <end position="474"/>
    </location>
</feature>
<dbReference type="InParanoid" id="F9WX24"/>
<proteinExistence type="predicted"/>
<dbReference type="HOGENOM" id="CLU_649253_0_0_1"/>
<dbReference type="AlphaFoldDB" id="F9WX24"/>
<protein>
    <submittedName>
        <fullName evidence="2">Uncharacterized protein</fullName>
    </submittedName>
</protein>
<evidence type="ECO:0000313" key="3">
    <source>
        <dbReference type="Proteomes" id="UP000008062"/>
    </source>
</evidence>
<dbReference type="RefSeq" id="XP_003856995.1">
    <property type="nucleotide sequence ID" value="XM_003856947.1"/>
</dbReference>
<feature type="compositionally biased region" description="Acidic residues" evidence="1">
    <location>
        <begin position="433"/>
        <end position="456"/>
    </location>
</feature>
<gene>
    <name evidence="2" type="ORF">MYCGRDRAFT_90064</name>
</gene>
<dbReference type="EMBL" id="CM001196">
    <property type="protein sequence ID" value="EGP91971.1"/>
    <property type="molecule type" value="Genomic_DNA"/>
</dbReference>
<accession>F9WX24</accession>
<reference evidence="2 3" key="1">
    <citation type="journal article" date="2011" name="PLoS Genet.">
        <title>Finished genome of the fungal wheat pathogen Mycosphaerella graminicola reveals dispensome structure, chromosome plasticity, and stealth pathogenesis.</title>
        <authorList>
            <person name="Goodwin S.B."/>
            <person name="Ben M'barek S."/>
            <person name="Dhillon B."/>
            <person name="Wittenberg A.H.J."/>
            <person name="Crane C.F."/>
            <person name="Hane J.K."/>
            <person name="Foster A.J."/>
            <person name="Van der Lee T.A.J."/>
            <person name="Grimwood J."/>
            <person name="Aerts A."/>
            <person name="Antoniw J."/>
            <person name="Bailey A."/>
            <person name="Bluhm B."/>
            <person name="Bowler J."/>
            <person name="Bristow J."/>
            <person name="van der Burgt A."/>
            <person name="Canto-Canche B."/>
            <person name="Churchill A.C.L."/>
            <person name="Conde-Ferraez L."/>
            <person name="Cools H.J."/>
            <person name="Coutinho P.M."/>
            <person name="Csukai M."/>
            <person name="Dehal P."/>
            <person name="De Wit P."/>
            <person name="Donzelli B."/>
            <person name="van de Geest H.C."/>
            <person name="van Ham R.C.H.J."/>
            <person name="Hammond-Kosack K.E."/>
            <person name="Henrissat B."/>
            <person name="Kilian A."/>
            <person name="Kobayashi A.K."/>
            <person name="Koopmann E."/>
            <person name="Kourmpetis Y."/>
            <person name="Kuzniar A."/>
            <person name="Lindquist E."/>
            <person name="Lombard V."/>
            <person name="Maliepaard C."/>
            <person name="Martins N."/>
            <person name="Mehrabi R."/>
            <person name="Nap J.P.H."/>
            <person name="Ponomarenko A."/>
            <person name="Rudd J.J."/>
            <person name="Salamov A."/>
            <person name="Schmutz J."/>
            <person name="Schouten H.J."/>
            <person name="Shapiro H."/>
            <person name="Stergiopoulos I."/>
            <person name="Torriani S.F.F."/>
            <person name="Tu H."/>
            <person name="de Vries R.P."/>
            <person name="Waalwijk C."/>
            <person name="Ware S.B."/>
            <person name="Wiebenga A."/>
            <person name="Zwiers L.-H."/>
            <person name="Oliver R.P."/>
            <person name="Grigoriev I.V."/>
            <person name="Kema G.H.J."/>
        </authorList>
    </citation>
    <scope>NUCLEOTIDE SEQUENCE [LARGE SCALE GENOMIC DNA]</scope>
    <source>
        <strain evidence="3">CBS 115943 / IPO323</strain>
    </source>
</reference>
<evidence type="ECO:0000313" key="2">
    <source>
        <dbReference type="EMBL" id="EGP91971.1"/>
    </source>
</evidence>
<evidence type="ECO:0000256" key="1">
    <source>
        <dbReference type="SAM" id="MobiDB-lite"/>
    </source>
</evidence>
<name>F9WX24_ZYMTI</name>
<sequence length="474" mass="54476">MFVNRKSDLEYLRLANPVTELSSPNNPNNTQQSHTYRQHLCHLEMAHEQTAIVASDARAVSKLYAQIRSNQRAMRFQAPLPNMPTQFRTIHPRDVTKAHPMQRILPSFLEGNSPSIADAIWLYFRFVSYALPIFHTLMHREPELTPRDDASKPSIWLYPEPLLDLSKEQEDCTWTFLGRMGSQVTWVVDKDATDKTLGWTLKQCNRPLLDAGLLGYGSIITTTPGMIQMVEDAFQSDRIEDHKRHSFNLAFLWLHELSHAIRNAVVPWLKGSKDDAMFLGPDASTSEDGFEVQSRVFGGRLFGSYERKLNAEMVLQEWPDVGTIRQYRDLGYMLLTRGSAESLTREWTIRWKVEPSYWERMFEDSFWTKTLVVGRSDALWPDKSIGVLCKFVSRALTKEEEEKLERKMELEGYERRRNDLLVRKGLELELEAMYESDSDGTAETDSDGMGDVEMGDLGDVRTGESEDAEMTDAE</sequence>
<dbReference type="KEGG" id="ztr:MYCGRDRAFT_90064"/>
<keyword evidence="3" id="KW-1185">Reference proteome</keyword>
<dbReference type="Proteomes" id="UP000008062">
    <property type="component" value="Chromosome 1"/>
</dbReference>
<dbReference type="OrthoDB" id="3884299at2759"/>
<dbReference type="eggNOG" id="ENOG502TB88">
    <property type="taxonomic scope" value="Eukaryota"/>
</dbReference>
<organism evidence="2 3">
    <name type="scientific">Zymoseptoria tritici (strain CBS 115943 / IPO323)</name>
    <name type="common">Speckled leaf blotch fungus</name>
    <name type="synonym">Septoria tritici</name>
    <dbReference type="NCBI Taxonomy" id="336722"/>
    <lineage>
        <taxon>Eukaryota</taxon>
        <taxon>Fungi</taxon>
        <taxon>Dikarya</taxon>
        <taxon>Ascomycota</taxon>
        <taxon>Pezizomycotina</taxon>
        <taxon>Dothideomycetes</taxon>
        <taxon>Dothideomycetidae</taxon>
        <taxon>Mycosphaerellales</taxon>
        <taxon>Mycosphaerellaceae</taxon>
        <taxon>Zymoseptoria</taxon>
    </lineage>
</organism>
<feature type="region of interest" description="Disordered" evidence="1">
    <location>
        <begin position="433"/>
        <end position="474"/>
    </location>
</feature>